<evidence type="ECO:0000256" key="2">
    <source>
        <dbReference type="ARBA" id="ARBA00022741"/>
    </source>
</evidence>
<dbReference type="InterPro" id="IPR013748">
    <property type="entry name" value="Rep_factorC_C"/>
</dbReference>
<dbReference type="InterPro" id="IPR003959">
    <property type="entry name" value="ATPase_AAA_core"/>
</dbReference>
<evidence type="ECO:0000256" key="1">
    <source>
        <dbReference type="ARBA" id="ARBA00022705"/>
    </source>
</evidence>
<dbReference type="GO" id="GO:0016887">
    <property type="term" value="F:ATP hydrolysis activity"/>
    <property type="evidence" value="ECO:0007669"/>
    <property type="project" value="InterPro"/>
</dbReference>
<reference evidence="5" key="1">
    <citation type="journal article" date="2020" name="Nature">
        <title>Giant virus diversity and host interactions through global metagenomics.</title>
        <authorList>
            <person name="Schulz F."/>
            <person name="Roux S."/>
            <person name="Paez-Espino D."/>
            <person name="Jungbluth S."/>
            <person name="Walsh D.A."/>
            <person name="Denef V.J."/>
            <person name="McMahon K.D."/>
            <person name="Konstantinidis K.T."/>
            <person name="Eloe-Fadrosh E.A."/>
            <person name="Kyrpides N.C."/>
            <person name="Woyke T."/>
        </authorList>
    </citation>
    <scope>NUCLEOTIDE SEQUENCE</scope>
    <source>
        <strain evidence="5">GVMAG-M-3300020166-18</strain>
    </source>
</reference>
<protein>
    <recommendedName>
        <fullName evidence="4">AAA+ ATPase domain-containing protein</fullName>
    </recommendedName>
</protein>
<dbReference type="InterPro" id="IPR050238">
    <property type="entry name" value="DNA_Rep/Repair_Clamp_Loader"/>
</dbReference>
<name>A0A6C0BWW3_9ZZZZ</name>
<dbReference type="GO" id="GO:0006261">
    <property type="term" value="P:DNA-templated DNA replication"/>
    <property type="evidence" value="ECO:0007669"/>
    <property type="project" value="TreeGrafter"/>
</dbReference>
<dbReference type="InterPro" id="IPR003593">
    <property type="entry name" value="AAA+_ATPase"/>
</dbReference>
<proteinExistence type="predicted"/>
<dbReference type="GO" id="GO:0005663">
    <property type="term" value="C:DNA replication factor C complex"/>
    <property type="evidence" value="ECO:0007669"/>
    <property type="project" value="TreeGrafter"/>
</dbReference>
<feature type="domain" description="AAA+ ATPase" evidence="4">
    <location>
        <begin position="30"/>
        <end position="157"/>
    </location>
</feature>
<dbReference type="SUPFAM" id="SSF52540">
    <property type="entry name" value="P-loop containing nucleoside triphosphate hydrolases"/>
    <property type="match status" value="1"/>
</dbReference>
<evidence type="ECO:0000256" key="3">
    <source>
        <dbReference type="ARBA" id="ARBA00022840"/>
    </source>
</evidence>
<dbReference type="InterPro" id="IPR027417">
    <property type="entry name" value="P-loop_NTPase"/>
</dbReference>
<dbReference type="AlphaFoldDB" id="A0A6C0BWW3"/>
<dbReference type="GO" id="GO:0005524">
    <property type="term" value="F:ATP binding"/>
    <property type="evidence" value="ECO:0007669"/>
    <property type="project" value="UniProtKB-KW"/>
</dbReference>
<organism evidence="5">
    <name type="scientific">viral metagenome</name>
    <dbReference type="NCBI Taxonomy" id="1070528"/>
    <lineage>
        <taxon>unclassified sequences</taxon>
        <taxon>metagenomes</taxon>
        <taxon>organismal metagenomes</taxon>
    </lineage>
</organism>
<dbReference type="InterPro" id="IPR008921">
    <property type="entry name" value="DNA_pol3_clamp-load_cplx_C"/>
</dbReference>
<evidence type="ECO:0000313" key="5">
    <source>
        <dbReference type="EMBL" id="QHS96590.1"/>
    </source>
</evidence>
<dbReference type="Pfam" id="PF00004">
    <property type="entry name" value="AAA"/>
    <property type="match status" value="1"/>
</dbReference>
<dbReference type="Gene3D" id="3.40.50.300">
    <property type="entry name" value="P-loop containing nucleotide triphosphate hydrolases"/>
    <property type="match status" value="1"/>
</dbReference>
<dbReference type="SMART" id="SM00382">
    <property type="entry name" value="AAA"/>
    <property type="match status" value="1"/>
</dbReference>
<keyword evidence="3" id="KW-0067">ATP-binding</keyword>
<evidence type="ECO:0000259" key="4">
    <source>
        <dbReference type="SMART" id="SM00382"/>
    </source>
</evidence>
<dbReference type="Gene3D" id="1.20.272.10">
    <property type="match status" value="1"/>
</dbReference>
<dbReference type="GO" id="GO:0003677">
    <property type="term" value="F:DNA binding"/>
    <property type="evidence" value="ECO:0007669"/>
    <property type="project" value="InterPro"/>
</dbReference>
<dbReference type="PANTHER" id="PTHR11669:SF20">
    <property type="entry name" value="REPLICATION FACTOR C SUBUNIT 4"/>
    <property type="match status" value="1"/>
</dbReference>
<dbReference type="Pfam" id="PF08542">
    <property type="entry name" value="Rep_fac_C"/>
    <property type="match status" value="1"/>
</dbReference>
<keyword evidence="1" id="KW-0235">DNA replication</keyword>
<dbReference type="GO" id="GO:0006281">
    <property type="term" value="P:DNA repair"/>
    <property type="evidence" value="ECO:0007669"/>
    <property type="project" value="TreeGrafter"/>
</dbReference>
<dbReference type="SUPFAM" id="SSF48019">
    <property type="entry name" value="post-AAA+ oligomerization domain-like"/>
    <property type="match status" value="1"/>
</dbReference>
<accession>A0A6C0BWW3</accession>
<dbReference type="PANTHER" id="PTHR11669">
    <property type="entry name" value="REPLICATION FACTOR C / DNA POLYMERASE III GAMMA-TAU SUBUNIT"/>
    <property type="match status" value="1"/>
</dbReference>
<dbReference type="GO" id="GO:0003689">
    <property type="term" value="F:DNA clamp loader activity"/>
    <property type="evidence" value="ECO:0007669"/>
    <property type="project" value="TreeGrafter"/>
</dbReference>
<keyword evidence="2" id="KW-0547">Nucleotide-binding</keyword>
<sequence length="313" mass="36757">MISKYRINTINDCSIKGNDQHNIQLLIESHQVNLIIAGHSGTGKTTLINLIVEQYYKGCKNIRENILNINSLQEQGIQYYRSDVKNFCQIKSSAPGFKKTLVVDNIDEIGEQQQQIFQNYIDKYDINFIATTSAISKVNHNIISRLNYIEMLDINYEKLSKLYDAVYERENMKIQLDNIHKELIIELSGKSYKKLLNNIFKIKLYGRKCTNEHIIKMCSNIDIQYYDSFVTNIRAKKFPESLNILHSAYTNEGYSIQDILFYFYYYIKNQKTLDDQFKFELIKIITKYIAIIINNYEDELELALFTTDCINIK</sequence>
<dbReference type="EMBL" id="MN739271">
    <property type="protein sequence ID" value="QHS96590.1"/>
    <property type="molecule type" value="Genomic_DNA"/>
</dbReference>